<dbReference type="SUPFAM" id="SSF51735">
    <property type="entry name" value="NAD(P)-binding Rossmann-fold domains"/>
    <property type="match status" value="1"/>
</dbReference>
<evidence type="ECO:0000313" key="3">
    <source>
        <dbReference type="Proteomes" id="UP000530514"/>
    </source>
</evidence>
<dbReference type="PANTHER" id="PTHR33303:SF2">
    <property type="entry name" value="COA-BINDING DOMAIN-CONTAINING PROTEIN"/>
    <property type="match status" value="1"/>
</dbReference>
<evidence type="ECO:0000313" key="2">
    <source>
        <dbReference type="EMBL" id="MBA4543652.1"/>
    </source>
</evidence>
<organism evidence="2 3">
    <name type="scientific">Thermoactinomyces daqus</name>
    <dbReference type="NCBI Taxonomy" id="1329516"/>
    <lineage>
        <taxon>Bacteria</taxon>
        <taxon>Bacillati</taxon>
        <taxon>Bacillota</taxon>
        <taxon>Bacilli</taxon>
        <taxon>Bacillales</taxon>
        <taxon>Thermoactinomycetaceae</taxon>
        <taxon>Thermoactinomyces</taxon>
    </lineage>
</organism>
<dbReference type="InterPro" id="IPR003781">
    <property type="entry name" value="CoA-bd"/>
</dbReference>
<dbReference type="AlphaFoldDB" id="A0A7W1XBS8"/>
<dbReference type="OrthoDB" id="9804695at2"/>
<gene>
    <name evidence="2" type="ORF">H1164_12210</name>
</gene>
<dbReference type="Pfam" id="PF13380">
    <property type="entry name" value="CoA_binding_2"/>
    <property type="match status" value="1"/>
</dbReference>
<dbReference type="Gene3D" id="3.40.50.720">
    <property type="entry name" value="NAD(P)-binding Rossmann-like Domain"/>
    <property type="match status" value="1"/>
</dbReference>
<evidence type="ECO:0000259" key="1">
    <source>
        <dbReference type="SMART" id="SM00881"/>
    </source>
</evidence>
<dbReference type="PANTHER" id="PTHR33303">
    <property type="entry name" value="CYTOPLASMIC PROTEIN-RELATED"/>
    <property type="match status" value="1"/>
</dbReference>
<dbReference type="EMBL" id="JACEIP010000019">
    <property type="protein sequence ID" value="MBA4543652.1"/>
    <property type="molecule type" value="Genomic_DNA"/>
</dbReference>
<sequence length="145" mass="16139">MFQNPTDAERAKLLKEAKNIAVVGCSDKPERTSYLIAAALQDAGYRIFPVNPYLTGPVLGEKPYRSLSEINEPIDIVNVFRRSEEVFPIAEEAVKVRAKAIWMQIGVWNEEAAELAAENGLIVIMDRCIKVDHAILLGKRSAREG</sequence>
<comment type="caution">
    <text evidence="2">The sequence shown here is derived from an EMBL/GenBank/DDBJ whole genome shotgun (WGS) entry which is preliminary data.</text>
</comment>
<dbReference type="Proteomes" id="UP000530514">
    <property type="component" value="Unassembled WGS sequence"/>
</dbReference>
<proteinExistence type="predicted"/>
<dbReference type="RefSeq" id="WP_033099101.1">
    <property type="nucleotide sequence ID" value="NZ_JACEIP010000019.1"/>
</dbReference>
<keyword evidence="3" id="KW-1185">Reference proteome</keyword>
<name>A0A7W1XBS8_9BACL</name>
<reference evidence="2 3" key="1">
    <citation type="submission" date="2020-07" db="EMBL/GenBank/DDBJ databases">
        <authorList>
            <person name="Feng H."/>
        </authorList>
    </citation>
    <scope>NUCLEOTIDE SEQUENCE [LARGE SCALE GENOMIC DNA]</scope>
    <source>
        <strain evidence="3">s-11</strain>
    </source>
</reference>
<dbReference type="SMART" id="SM00881">
    <property type="entry name" value="CoA_binding"/>
    <property type="match status" value="1"/>
</dbReference>
<protein>
    <submittedName>
        <fullName evidence="2">CoA-binding protein</fullName>
    </submittedName>
</protein>
<accession>A0A7W1XBS8</accession>
<dbReference type="InterPro" id="IPR036291">
    <property type="entry name" value="NAD(P)-bd_dom_sf"/>
</dbReference>
<feature type="domain" description="CoA-binding" evidence="1">
    <location>
        <begin position="13"/>
        <end position="107"/>
    </location>
</feature>